<evidence type="ECO:0000313" key="1">
    <source>
        <dbReference type="EMBL" id="SSC12094.1"/>
    </source>
</evidence>
<accession>A0A7Z7LDP3</accession>
<reference evidence="1 2" key="1">
    <citation type="submission" date="2017-01" db="EMBL/GenBank/DDBJ databases">
        <authorList>
            <person name="Erauso G."/>
        </authorList>
    </citation>
    <scope>NUCLEOTIDE SEQUENCE [LARGE SCALE GENOMIC DNA]</scope>
    <source>
        <strain evidence="1">MESINF1</strain>
    </source>
</reference>
<proteinExistence type="predicted"/>
<gene>
    <name evidence="1" type="ORF">MESINF_0645</name>
</gene>
<dbReference type="AlphaFoldDB" id="A0A7Z7LDP3"/>
<dbReference type="RefSeq" id="WP_169698489.1">
    <property type="nucleotide sequence ID" value="NZ_LS974202.1"/>
</dbReference>
<sequence>MNRRIVAVVFLLFLALSLMMSYSLWESYFPEYVNGPLPWMAPGLRLSYRVDTAVMKRGGGLSDTGGSGTGIQQMDFVAVEQDSTAILSTYFMTMNGGYYPGASYGALEKPGISDFWLNPEVFKDLSRFNSDNTTAMAMPLQFGGQTLQVVRVETTGVDTKHVYTYDAASGLLIYLLMQIPSGENIQQSYMEFISARYIDLPWANSPRPSWSMTDTLYGGTYTINIPGSYTTPLQMQVNVTPLKSSQSWDLIKMTISQYGILPSEVTTVTGIAQINGAFWLCPQALKSLNRVQTIDRDPVTGVVTEVVFAGKLQDGTNAIMLQQSNGTYMNQYLYDQNTGRLIYIKLQSPNSLSYNVTELSLIR</sequence>
<keyword evidence="2" id="KW-1185">Reference proteome</keyword>
<dbReference type="EMBL" id="LS974202">
    <property type="protein sequence ID" value="SSC12094.1"/>
    <property type="molecule type" value="Genomic_DNA"/>
</dbReference>
<evidence type="ECO:0000313" key="2">
    <source>
        <dbReference type="Proteomes" id="UP000250796"/>
    </source>
</evidence>
<name>A0A7Z7LDP3_9BACT</name>
<organism evidence="1 2">
    <name type="scientific">Mesotoga infera</name>
    <dbReference type="NCBI Taxonomy" id="1236046"/>
    <lineage>
        <taxon>Bacteria</taxon>
        <taxon>Thermotogati</taxon>
        <taxon>Thermotogota</taxon>
        <taxon>Thermotogae</taxon>
        <taxon>Kosmotogales</taxon>
        <taxon>Kosmotogaceae</taxon>
        <taxon>Mesotoga</taxon>
    </lineage>
</organism>
<dbReference type="KEGG" id="minf:MESINF_0645"/>
<protein>
    <submittedName>
        <fullName evidence="1">Uncharacterized protein</fullName>
    </submittedName>
</protein>
<dbReference type="Proteomes" id="UP000250796">
    <property type="component" value="Chromosome MESINF"/>
</dbReference>